<dbReference type="EMBL" id="JAHRHY010000022">
    <property type="protein sequence ID" value="KAG9061727.1"/>
    <property type="molecule type" value="Genomic_DNA"/>
</dbReference>
<sequence>MIGRRLFAPSVFYFAAIAVILVLQVSPLVQSAPVAIHSPSTGREQVVVKPLGSSAAEG</sequence>
<organism evidence="2 3">
    <name type="scientific">Linnemannia hyalina</name>
    <dbReference type="NCBI Taxonomy" id="64524"/>
    <lineage>
        <taxon>Eukaryota</taxon>
        <taxon>Fungi</taxon>
        <taxon>Fungi incertae sedis</taxon>
        <taxon>Mucoromycota</taxon>
        <taxon>Mortierellomycotina</taxon>
        <taxon>Mortierellomycetes</taxon>
        <taxon>Mortierellales</taxon>
        <taxon>Mortierellaceae</taxon>
        <taxon>Linnemannia</taxon>
    </lineage>
</organism>
<evidence type="ECO:0000313" key="2">
    <source>
        <dbReference type="EMBL" id="KAG9061727.1"/>
    </source>
</evidence>
<evidence type="ECO:0000313" key="3">
    <source>
        <dbReference type="Proteomes" id="UP000707451"/>
    </source>
</evidence>
<comment type="caution">
    <text evidence="2">The sequence shown here is derived from an EMBL/GenBank/DDBJ whole genome shotgun (WGS) entry which is preliminary data.</text>
</comment>
<protein>
    <submittedName>
        <fullName evidence="2">Uncharacterized protein</fullName>
    </submittedName>
</protein>
<dbReference type="AlphaFoldDB" id="A0A9P7XIW3"/>
<accession>A0A9P7XIW3</accession>
<keyword evidence="1" id="KW-0732">Signal</keyword>
<dbReference type="Proteomes" id="UP000707451">
    <property type="component" value="Unassembled WGS sequence"/>
</dbReference>
<reference evidence="2" key="1">
    <citation type="submission" date="2021-06" db="EMBL/GenBank/DDBJ databases">
        <title>Genome Sequence of Mortierella hyaline Strain SCG-10, a Cold-Adapted, Nitrate-Reducing Fungus Isolated from Soil in Minnesota, USA.</title>
        <authorList>
            <person name="Aldossari N."/>
        </authorList>
    </citation>
    <scope>NUCLEOTIDE SEQUENCE</scope>
    <source>
        <strain evidence="2">SCG-10</strain>
    </source>
</reference>
<proteinExistence type="predicted"/>
<feature type="signal peptide" evidence="1">
    <location>
        <begin position="1"/>
        <end position="31"/>
    </location>
</feature>
<name>A0A9P7XIW3_9FUNG</name>
<gene>
    <name evidence="2" type="ORF">KI688_006877</name>
</gene>
<evidence type="ECO:0000256" key="1">
    <source>
        <dbReference type="SAM" id="SignalP"/>
    </source>
</evidence>
<feature type="chain" id="PRO_5040484172" evidence="1">
    <location>
        <begin position="32"/>
        <end position="58"/>
    </location>
</feature>
<keyword evidence="3" id="KW-1185">Reference proteome</keyword>